<comment type="similarity">
    <text evidence="1">Belongs to the GMC oxidoreductase family.</text>
</comment>
<gene>
    <name evidence="5" type="ORF">VMCG_07516</name>
</gene>
<evidence type="ECO:0000256" key="3">
    <source>
        <dbReference type="SAM" id="Phobius"/>
    </source>
</evidence>
<dbReference type="Gene3D" id="3.30.560.10">
    <property type="entry name" value="Glucose Oxidase, domain 3"/>
    <property type="match status" value="2"/>
</dbReference>
<evidence type="ECO:0000313" key="6">
    <source>
        <dbReference type="Proteomes" id="UP000283895"/>
    </source>
</evidence>
<organism evidence="5 6">
    <name type="scientific">Cytospora schulzeri</name>
    <dbReference type="NCBI Taxonomy" id="448051"/>
    <lineage>
        <taxon>Eukaryota</taxon>
        <taxon>Fungi</taxon>
        <taxon>Dikarya</taxon>
        <taxon>Ascomycota</taxon>
        <taxon>Pezizomycotina</taxon>
        <taxon>Sordariomycetes</taxon>
        <taxon>Sordariomycetidae</taxon>
        <taxon>Diaporthales</taxon>
        <taxon>Cytosporaceae</taxon>
        <taxon>Cytospora</taxon>
    </lineage>
</organism>
<dbReference type="InterPro" id="IPR002347">
    <property type="entry name" value="SDR_fam"/>
</dbReference>
<keyword evidence="3" id="KW-0472">Membrane</keyword>
<dbReference type="PRINTS" id="PR00081">
    <property type="entry name" value="GDHRDH"/>
</dbReference>
<feature type="transmembrane region" description="Helical" evidence="3">
    <location>
        <begin position="253"/>
        <end position="274"/>
    </location>
</feature>
<dbReference type="Pfam" id="PF00732">
    <property type="entry name" value="GMC_oxred_N"/>
    <property type="match status" value="2"/>
</dbReference>
<protein>
    <recommendedName>
        <fullName evidence="4">Glucose-methanol-choline oxidoreductase N-terminal domain-containing protein</fullName>
    </recommendedName>
</protein>
<dbReference type="InterPro" id="IPR036188">
    <property type="entry name" value="FAD/NAD-bd_sf"/>
</dbReference>
<evidence type="ECO:0000259" key="4">
    <source>
        <dbReference type="PROSITE" id="PS00624"/>
    </source>
</evidence>
<dbReference type="InterPro" id="IPR007867">
    <property type="entry name" value="GMC_OxRtase_C"/>
</dbReference>
<dbReference type="Pfam" id="PF00106">
    <property type="entry name" value="adh_short"/>
    <property type="match status" value="1"/>
</dbReference>
<evidence type="ECO:0000313" key="5">
    <source>
        <dbReference type="EMBL" id="ROV97123.1"/>
    </source>
</evidence>
<dbReference type="Gene3D" id="3.50.50.60">
    <property type="entry name" value="FAD/NAD(P)-binding domain"/>
    <property type="match status" value="3"/>
</dbReference>
<dbReference type="AlphaFoldDB" id="A0A423W189"/>
<dbReference type="Proteomes" id="UP000283895">
    <property type="component" value="Unassembled WGS sequence"/>
</dbReference>
<name>A0A423W189_9PEZI</name>
<keyword evidence="3" id="KW-1133">Transmembrane helix</keyword>
<keyword evidence="6" id="KW-1185">Reference proteome</keyword>
<dbReference type="STRING" id="356882.A0A423W189"/>
<dbReference type="PANTHER" id="PTHR11552:SF219">
    <property type="entry name" value="GLUCOSE-METHANOL-CHOLINE OXIDOREDUCTASE N-TERMINAL DOMAIN-CONTAINING PROTEIN"/>
    <property type="match status" value="1"/>
</dbReference>
<accession>A0A423W189</accession>
<dbReference type="InterPro" id="IPR012132">
    <property type="entry name" value="GMC_OxRdtase"/>
</dbReference>
<proteinExistence type="inferred from homology"/>
<dbReference type="GO" id="GO:0050660">
    <property type="term" value="F:flavin adenine dinucleotide binding"/>
    <property type="evidence" value="ECO:0007669"/>
    <property type="project" value="InterPro"/>
</dbReference>
<feature type="domain" description="Glucose-methanol-choline oxidoreductase N-terminal" evidence="4">
    <location>
        <begin position="503"/>
        <end position="517"/>
    </location>
</feature>
<feature type="region of interest" description="Disordered" evidence="2">
    <location>
        <begin position="748"/>
        <end position="782"/>
    </location>
</feature>
<dbReference type="PANTHER" id="PTHR11552">
    <property type="entry name" value="GLUCOSE-METHANOL-CHOLINE GMC OXIDOREDUCTASE"/>
    <property type="match status" value="1"/>
</dbReference>
<evidence type="ECO:0000256" key="1">
    <source>
        <dbReference type="ARBA" id="ARBA00010790"/>
    </source>
</evidence>
<dbReference type="GO" id="GO:0016614">
    <property type="term" value="F:oxidoreductase activity, acting on CH-OH group of donors"/>
    <property type="evidence" value="ECO:0007669"/>
    <property type="project" value="InterPro"/>
</dbReference>
<dbReference type="EMBL" id="LKEA01000030">
    <property type="protein sequence ID" value="ROV97123.1"/>
    <property type="molecule type" value="Genomic_DNA"/>
</dbReference>
<dbReference type="SUPFAM" id="SSF54373">
    <property type="entry name" value="FAD-linked reductases, C-terminal domain"/>
    <property type="match status" value="1"/>
</dbReference>
<dbReference type="SUPFAM" id="SSF51735">
    <property type="entry name" value="NAD(P)-binding Rossmann-fold domains"/>
    <property type="match status" value="1"/>
</dbReference>
<dbReference type="Gene3D" id="3.30.410.10">
    <property type="entry name" value="Cholesterol Oxidase, domain 2"/>
    <property type="match status" value="1"/>
</dbReference>
<feature type="compositionally biased region" description="Basic and acidic residues" evidence="2">
    <location>
        <begin position="758"/>
        <end position="776"/>
    </location>
</feature>
<evidence type="ECO:0000256" key="2">
    <source>
        <dbReference type="SAM" id="MobiDB-lite"/>
    </source>
</evidence>
<dbReference type="SUPFAM" id="SSF51905">
    <property type="entry name" value="FAD/NAD(P)-binding domain"/>
    <property type="match status" value="1"/>
</dbReference>
<reference evidence="5 6" key="1">
    <citation type="submission" date="2015-09" db="EMBL/GenBank/DDBJ databases">
        <title>Host preference determinants of Valsa canker pathogens revealed by comparative genomics.</title>
        <authorList>
            <person name="Yin Z."/>
            <person name="Huang L."/>
        </authorList>
    </citation>
    <scope>NUCLEOTIDE SEQUENCE [LARGE SCALE GENOMIC DNA]</scope>
    <source>
        <strain evidence="5 6">03-1</strain>
    </source>
</reference>
<dbReference type="Pfam" id="PF05199">
    <property type="entry name" value="GMC_oxred_C"/>
    <property type="match status" value="1"/>
</dbReference>
<comment type="caution">
    <text evidence="5">The sequence shown here is derived from an EMBL/GenBank/DDBJ whole genome shotgun (WGS) entry which is preliminary data.</text>
</comment>
<dbReference type="Gene3D" id="3.40.50.720">
    <property type="entry name" value="NAD(P)-binding Rossmann-like Domain"/>
    <property type="match status" value="1"/>
</dbReference>
<dbReference type="OrthoDB" id="191139at2759"/>
<dbReference type="PROSITE" id="PS00624">
    <property type="entry name" value="GMC_OXRED_2"/>
    <property type="match status" value="1"/>
</dbReference>
<keyword evidence="3" id="KW-0812">Transmembrane</keyword>
<sequence>MSDTKGTILLTGANGGLGSAIVSHIVSSPEFAAYHGIYTARNATSAPSLDAALSPGTQSPPPPPPHSFDKVSLDLSRLSDVRKVAADINSRVAARTIPPIRAIVLNAGIEEFATQTWTEDGLDMTFATNYLGHWLLTLLLLKSMDRERGRIIWITSWSHYPQDRHNAYNAAYVGKYHNRDIISDDLEPIARGTWSPSKDDSTRWAAGYRRYGASKFHELQRRLDRDPLLGQMSVLALDPGAMPTGIVRLSDSWFLRVVMFGIMLPAMAAIWAWFSPNGSFRTMGKSARDVVAAAFACGPPPLCEQPKGVFLDGSEPGGTAGCVLASRLSEDPNVTVLVLEKGGVKDNMVSRMPLLSQNLFMGDTLQVQSARWSEPIPEANGRKTRPWTAEGMGGATRINAMLLTRGCRGDYAAWSDELGLGDWDWEHVEPYLRAIENAVAHPDSKARGHEGTGAIATRLEMDTESGIVSGVRIRSSQKLANTQASSTKDFLVKARREVIICSGAICTPQLLLLSGIGPKIQNPQKQDDDLKNIAVFKELPAVGARQADHYSFPIMLELPKKETFHVLESLWGLWYILLWVIFGTRLMGVTSTPSAIYVRTNAIDTETMTVQAHEEDGTDNLDASQPRNVPDTEIMVIPVNGLERHPRATGRVELASTDPLANPRITHPLLGDERDLAAARVAVRFTMRLAEEFQNSGYPYPAPFAFAPGNKPGLLREWEKSGGEGEGEEEEEVIGTAANPVPDIAPPPPALPNAGAGVHEDAGEEVARSSDHEEGNSKTWKNVTDGEIDDYIRRVSHTSLHFSCTCPMSNNDEKSGVVDQRLRVYGFKHLRFADASMFPRVPSGHTMAPVMMVAERCAHFVKEEWKDRCPE</sequence>
<dbReference type="InterPro" id="IPR000172">
    <property type="entry name" value="GMC_OxRdtase_N"/>
</dbReference>
<dbReference type="InterPro" id="IPR036291">
    <property type="entry name" value="NAD(P)-bd_dom_sf"/>
</dbReference>